<dbReference type="Proteomes" id="UP001180487">
    <property type="component" value="Unassembled WGS sequence"/>
</dbReference>
<gene>
    <name evidence="2" type="ORF">J2X19_002777</name>
</gene>
<evidence type="ECO:0000256" key="1">
    <source>
        <dbReference type="SAM" id="SignalP"/>
    </source>
</evidence>
<evidence type="ECO:0000313" key="2">
    <source>
        <dbReference type="EMBL" id="MDR7378098.1"/>
    </source>
</evidence>
<evidence type="ECO:0008006" key="4">
    <source>
        <dbReference type="Google" id="ProtNLM"/>
    </source>
</evidence>
<evidence type="ECO:0000313" key="3">
    <source>
        <dbReference type="Proteomes" id="UP001180487"/>
    </source>
</evidence>
<name>A0ABU2C9U1_9BURK</name>
<keyword evidence="1" id="KW-0732">Signal</keyword>
<feature type="signal peptide" evidence="1">
    <location>
        <begin position="1"/>
        <end position="24"/>
    </location>
</feature>
<protein>
    <recommendedName>
        <fullName evidence="4">Sn-glycerol-3-phosphate transporter</fullName>
    </recommendedName>
</protein>
<proteinExistence type="predicted"/>
<dbReference type="EMBL" id="JAVDXT010000002">
    <property type="protein sequence ID" value="MDR7378098.1"/>
    <property type="molecule type" value="Genomic_DNA"/>
</dbReference>
<sequence>MDVFVLPQRLAACALLGFVCAASAQSATPTDAPLAPSYRWRIELSPHTSHYSYNPEHRPVHLVGLEREASDNSFYGMALFSNSFGQDSTYVYAGQSFYGVFESLPKVYLKVSAGILYGYKPPYENKVPLNYKGFSPAIVPAVGWRFDSGWAAQMNFLGTAGVMYSVVKEF</sequence>
<reference evidence="2 3" key="1">
    <citation type="submission" date="2023-07" db="EMBL/GenBank/DDBJ databases">
        <title>Sorghum-associated microbial communities from plants grown in Nebraska, USA.</title>
        <authorList>
            <person name="Schachtman D."/>
        </authorList>
    </citation>
    <scope>NUCLEOTIDE SEQUENCE [LARGE SCALE GENOMIC DNA]</scope>
    <source>
        <strain evidence="2 3">BE313</strain>
    </source>
</reference>
<comment type="caution">
    <text evidence="2">The sequence shown here is derived from an EMBL/GenBank/DDBJ whole genome shotgun (WGS) entry which is preliminary data.</text>
</comment>
<keyword evidence="3" id="KW-1185">Reference proteome</keyword>
<dbReference type="RefSeq" id="WP_310373967.1">
    <property type="nucleotide sequence ID" value="NZ_JAVDXT010000002.1"/>
</dbReference>
<accession>A0ABU2C9U1</accession>
<organism evidence="2 3">
    <name type="scientific">Rhodoferax ferrireducens</name>
    <dbReference type="NCBI Taxonomy" id="192843"/>
    <lineage>
        <taxon>Bacteria</taxon>
        <taxon>Pseudomonadati</taxon>
        <taxon>Pseudomonadota</taxon>
        <taxon>Betaproteobacteria</taxon>
        <taxon>Burkholderiales</taxon>
        <taxon>Comamonadaceae</taxon>
        <taxon>Rhodoferax</taxon>
    </lineage>
</organism>
<feature type="chain" id="PRO_5046078696" description="Sn-glycerol-3-phosphate transporter" evidence="1">
    <location>
        <begin position="25"/>
        <end position="170"/>
    </location>
</feature>